<gene>
    <name evidence="1" type="ORF">K488DRAFT_88348</name>
</gene>
<dbReference type="EMBL" id="MU273654">
    <property type="protein sequence ID" value="KAI0029825.1"/>
    <property type="molecule type" value="Genomic_DNA"/>
</dbReference>
<organism evidence="1 2">
    <name type="scientific">Vararia minispora EC-137</name>
    <dbReference type="NCBI Taxonomy" id="1314806"/>
    <lineage>
        <taxon>Eukaryota</taxon>
        <taxon>Fungi</taxon>
        <taxon>Dikarya</taxon>
        <taxon>Basidiomycota</taxon>
        <taxon>Agaricomycotina</taxon>
        <taxon>Agaricomycetes</taxon>
        <taxon>Russulales</taxon>
        <taxon>Lachnocladiaceae</taxon>
        <taxon>Vararia</taxon>
    </lineage>
</organism>
<protein>
    <submittedName>
        <fullName evidence="1">Mog1p/PsbP-like protein</fullName>
    </submittedName>
</protein>
<name>A0ACB8QE10_9AGAM</name>
<reference evidence="1" key="2">
    <citation type="journal article" date="2022" name="New Phytol.">
        <title>Evolutionary transition to the ectomycorrhizal habit in the genomes of a hyperdiverse lineage of mushroom-forming fungi.</title>
        <authorList>
            <person name="Looney B."/>
            <person name="Miyauchi S."/>
            <person name="Morin E."/>
            <person name="Drula E."/>
            <person name="Courty P.E."/>
            <person name="Kohler A."/>
            <person name="Kuo A."/>
            <person name="LaButti K."/>
            <person name="Pangilinan J."/>
            <person name="Lipzen A."/>
            <person name="Riley R."/>
            <person name="Andreopoulos W."/>
            <person name="He G."/>
            <person name="Johnson J."/>
            <person name="Nolan M."/>
            <person name="Tritt A."/>
            <person name="Barry K.W."/>
            <person name="Grigoriev I.V."/>
            <person name="Nagy L.G."/>
            <person name="Hibbett D."/>
            <person name="Henrissat B."/>
            <person name="Matheny P.B."/>
            <person name="Labbe J."/>
            <person name="Martin F.M."/>
        </authorList>
    </citation>
    <scope>NUCLEOTIDE SEQUENCE</scope>
    <source>
        <strain evidence="1">EC-137</strain>
    </source>
</reference>
<keyword evidence="2" id="KW-1185">Reference proteome</keyword>
<accession>A0ACB8QE10</accession>
<proteinExistence type="predicted"/>
<sequence length="176" mass="18684">MSSTRDLFGGAITASLPTALIDASELRQIPDTQEVFLSPTSDISIILEVLSSVPPSILADAAKFHFDSLAHDNDATSSTIQSVTTLPNDRGDSTPSPTVLVGTQKVAKFNAIAADDVYILLALYRVADKNVDLVLTMNVPTRGADATENERRLAEAKGVFSAAVRSLSVVDYSLFA</sequence>
<dbReference type="Proteomes" id="UP000814128">
    <property type="component" value="Unassembled WGS sequence"/>
</dbReference>
<reference evidence="1" key="1">
    <citation type="submission" date="2021-02" db="EMBL/GenBank/DDBJ databases">
        <authorList>
            <consortium name="DOE Joint Genome Institute"/>
            <person name="Ahrendt S."/>
            <person name="Looney B.P."/>
            <person name="Miyauchi S."/>
            <person name="Morin E."/>
            <person name="Drula E."/>
            <person name="Courty P.E."/>
            <person name="Chicoki N."/>
            <person name="Fauchery L."/>
            <person name="Kohler A."/>
            <person name="Kuo A."/>
            <person name="Labutti K."/>
            <person name="Pangilinan J."/>
            <person name="Lipzen A."/>
            <person name="Riley R."/>
            <person name="Andreopoulos W."/>
            <person name="He G."/>
            <person name="Johnson J."/>
            <person name="Barry K.W."/>
            <person name="Grigoriev I.V."/>
            <person name="Nagy L."/>
            <person name="Hibbett D."/>
            <person name="Henrissat B."/>
            <person name="Matheny P.B."/>
            <person name="Labbe J."/>
            <person name="Martin F."/>
        </authorList>
    </citation>
    <scope>NUCLEOTIDE SEQUENCE</scope>
    <source>
        <strain evidence="1">EC-137</strain>
    </source>
</reference>
<evidence type="ECO:0000313" key="2">
    <source>
        <dbReference type="Proteomes" id="UP000814128"/>
    </source>
</evidence>
<evidence type="ECO:0000313" key="1">
    <source>
        <dbReference type="EMBL" id="KAI0029825.1"/>
    </source>
</evidence>
<comment type="caution">
    <text evidence="1">The sequence shown here is derived from an EMBL/GenBank/DDBJ whole genome shotgun (WGS) entry which is preliminary data.</text>
</comment>